<dbReference type="SUPFAM" id="SSF49299">
    <property type="entry name" value="PKD domain"/>
    <property type="match status" value="5"/>
</dbReference>
<dbReference type="FunFam" id="2.60.40.10:FF:000270">
    <property type="entry name" value="Cell surface protein"/>
    <property type="match status" value="1"/>
</dbReference>
<organism evidence="2 3">
    <name type="scientific">Methanospirillum purgamenti</name>
    <dbReference type="NCBI Taxonomy" id="2834276"/>
    <lineage>
        <taxon>Archaea</taxon>
        <taxon>Methanobacteriati</taxon>
        <taxon>Methanobacteriota</taxon>
        <taxon>Stenosarchaea group</taxon>
        <taxon>Methanomicrobia</taxon>
        <taxon>Methanomicrobiales</taxon>
        <taxon>Methanospirillaceae</taxon>
        <taxon>Methanospirillum</taxon>
    </lineage>
</organism>
<evidence type="ECO:0000313" key="3">
    <source>
        <dbReference type="Proteomes" id="UP000680656"/>
    </source>
</evidence>
<dbReference type="Proteomes" id="UP000680656">
    <property type="component" value="Chromosome"/>
</dbReference>
<dbReference type="InterPro" id="IPR035986">
    <property type="entry name" value="PKD_dom_sf"/>
</dbReference>
<evidence type="ECO:0000313" key="2">
    <source>
        <dbReference type="EMBL" id="QVV88138.1"/>
    </source>
</evidence>
<dbReference type="KEGG" id="mrtj:KHC33_12440"/>
<gene>
    <name evidence="2" type="ORF">KHC33_12440</name>
</gene>
<name>A0A8E7EGC5_9EURY</name>
<reference evidence="2 3" key="1">
    <citation type="submission" date="2021-05" db="EMBL/GenBank/DDBJ databases">
        <title>A novel Methanospirillum isolate from a pyrite-forming mixed culture.</title>
        <authorList>
            <person name="Bunk B."/>
            <person name="Sproer C."/>
            <person name="Spring S."/>
            <person name="Pester M."/>
        </authorList>
    </citation>
    <scope>NUCLEOTIDE SEQUENCE [LARGE SCALE GENOMIC DNA]</scope>
    <source>
        <strain evidence="2 3">J.3.6.1-F.2.7.3</strain>
    </source>
</reference>
<dbReference type="CDD" id="cd00146">
    <property type="entry name" value="PKD"/>
    <property type="match status" value="3"/>
</dbReference>
<keyword evidence="3" id="KW-1185">Reference proteome</keyword>
<dbReference type="InterPro" id="IPR022409">
    <property type="entry name" value="PKD/Chitinase_dom"/>
</dbReference>
<sequence length="695" mass="77390">MIKNRNLFQIGILFGLILILVSGISGSVSASIVADFSIKDECGLQGFEYPHGDILNLTSVVTSPDGEVPVKWKWEFSNPAYPTLYGPNVIIGPVSGPDSFDIQLTVIGNEGSTFTTPVKTVDIFEKSRYISANFSYVNDYDKKPLNVRFIDQSETSGKNIIGWYWNISGTVHANEQMPVQVLSDGTHNVSLAIVTDEGSMSYVNKSIKIYSLPSDSGINFTWVQEYGKTAYSVVLIPLGITSDWKTNWSVTKNGNPYFPVTGSSNFTPRYDLPETGVYTVAMNASKNGYITKDITQQMEVFPNVPPNPDMTMQNSNAPFKAGNNSAFGYVGQPIQFWSNKSNSMEDSWFWDFGDNTSSPLRSPVHSYSAPGLYTVTLKASNVKGETSADISDELYPYHPYLIRDTYNVWILNSIQINPTASPITGNVPLKVQFDAKVSVNGKSDAESRQYLNKWYWDFDFYSFDYPLFNSAQASSVEERPTNTYYEPGTYNPVVWVQMINDYWAWHGWTVNPITVSPNTPIDAGFTYEEIDRTGTYGYSYKFMDTSRGYYSGIVSWSWDFGDGTPLSTEPAPTHMFKEPGIYTVTLTVADSVLPLPNSAKFSKVISVSQNTKSSPLAAFNADVQSGVVPLTVQFNDQSSGDIKQWNWNFGDGQISHAQNPKHHYLLPGVFDVSLEVIDFEGNNGKIIRSAFIEVK</sequence>
<dbReference type="PROSITE" id="PS50093">
    <property type="entry name" value="PKD"/>
    <property type="match status" value="3"/>
</dbReference>
<dbReference type="Gene3D" id="2.60.40.10">
    <property type="entry name" value="Immunoglobulins"/>
    <property type="match status" value="5"/>
</dbReference>
<dbReference type="GeneID" id="65098006"/>
<protein>
    <submittedName>
        <fullName evidence="2">PKD domain-containing protein</fullName>
    </submittedName>
</protein>
<dbReference type="EMBL" id="CP075546">
    <property type="protein sequence ID" value="QVV88138.1"/>
    <property type="molecule type" value="Genomic_DNA"/>
</dbReference>
<feature type="domain" description="PKD" evidence="1">
    <location>
        <begin position="615"/>
        <end position="695"/>
    </location>
</feature>
<dbReference type="SMART" id="SM00089">
    <property type="entry name" value="PKD"/>
    <property type="match status" value="4"/>
</dbReference>
<dbReference type="RefSeq" id="WP_214418955.1">
    <property type="nucleotide sequence ID" value="NZ_CP075546.1"/>
</dbReference>
<feature type="domain" description="PKD" evidence="1">
    <location>
        <begin position="317"/>
        <end position="388"/>
    </location>
</feature>
<feature type="domain" description="PKD" evidence="1">
    <location>
        <begin position="523"/>
        <end position="592"/>
    </location>
</feature>
<dbReference type="Pfam" id="PF18911">
    <property type="entry name" value="PKD_4"/>
    <property type="match status" value="3"/>
</dbReference>
<dbReference type="AlphaFoldDB" id="A0A8E7EGC5"/>
<dbReference type="PANTHER" id="PTHR36842">
    <property type="entry name" value="PROTEIN TOLB HOMOLOG"/>
    <property type="match status" value="1"/>
</dbReference>
<accession>A0A8E7EGC5</accession>
<dbReference type="InterPro" id="IPR013783">
    <property type="entry name" value="Ig-like_fold"/>
</dbReference>
<dbReference type="InterPro" id="IPR000601">
    <property type="entry name" value="PKD_dom"/>
</dbReference>
<evidence type="ECO:0000259" key="1">
    <source>
        <dbReference type="PROSITE" id="PS50093"/>
    </source>
</evidence>
<proteinExistence type="predicted"/>
<dbReference type="PANTHER" id="PTHR36842:SF1">
    <property type="entry name" value="PROTEIN TOLB"/>
    <property type="match status" value="1"/>
</dbReference>